<organism evidence="2 3">
    <name type="scientific">Paratissierella segnis</name>
    <dbReference type="NCBI Taxonomy" id="2763679"/>
    <lineage>
        <taxon>Bacteria</taxon>
        <taxon>Bacillati</taxon>
        <taxon>Bacillota</taxon>
        <taxon>Tissierellia</taxon>
        <taxon>Tissierellales</taxon>
        <taxon>Tissierellaceae</taxon>
        <taxon>Paratissierella</taxon>
    </lineage>
</organism>
<accession>A0A926IJE6</accession>
<sequence>MYTEINKKIYDLQEKLRIKEKLESLKKMAESELNKKRDQLEELKKQLKKEEKDVEKLEGTSFSSIFLSLTDKKDEKLDKEREEYLTAKLKYEECIGAIEEIEKELDYANTELHKYIGVKEDYDKAMKEKENLILNEDSDKGRRLREKLDRINEIKLDIKEIHEAIVAGKRANKSLSKMRKKLDSAKGWGVWDMLGGGFISNVAKHSAIDEANEISHEVQHLLKAFQKELSDVNKFTDIRVNISGFATFADFFFDGFFVDWFVQSKINNSIDNVDNVINKVEGIVGNLDGHLNSLNSELINLEAEAKNILEM</sequence>
<dbReference type="Proteomes" id="UP000601171">
    <property type="component" value="Unassembled WGS sequence"/>
</dbReference>
<feature type="coiled-coil region" evidence="1">
    <location>
        <begin position="284"/>
        <end position="311"/>
    </location>
</feature>
<comment type="caution">
    <text evidence="2">The sequence shown here is derived from an EMBL/GenBank/DDBJ whole genome shotgun (WGS) entry which is preliminary data.</text>
</comment>
<evidence type="ECO:0000313" key="2">
    <source>
        <dbReference type="EMBL" id="MBC8587160.1"/>
    </source>
</evidence>
<keyword evidence="1" id="KW-0175">Coiled coil</keyword>
<feature type="coiled-coil region" evidence="1">
    <location>
        <begin position="12"/>
        <end position="60"/>
    </location>
</feature>
<evidence type="ECO:0000313" key="3">
    <source>
        <dbReference type="Proteomes" id="UP000601171"/>
    </source>
</evidence>
<dbReference type="RefSeq" id="WP_262428632.1">
    <property type="nucleotide sequence ID" value="NZ_JACRTG010000008.1"/>
</dbReference>
<proteinExistence type="predicted"/>
<dbReference type="AlphaFoldDB" id="A0A926IJE6"/>
<name>A0A926IJE6_9FIRM</name>
<evidence type="ECO:0000256" key="1">
    <source>
        <dbReference type="SAM" id="Coils"/>
    </source>
</evidence>
<dbReference type="Gene3D" id="1.20.1170.10">
    <property type="match status" value="1"/>
</dbReference>
<gene>
    <name evidence="2" type="ORF">H8707_02735</name>
</gene>
<protein>
    <submittedName>
        <fullName evidence="2">Uncharacterized protein</fullName>
    </submittedName>
</protein>
<keyword evidence="3" id="KW-1185">Reference proteome</keyword>
<dbReference type="EMBL" id="JACRTG010000008">
    <property type="protein sequence ID" value="MBC8587160.1"/>
    <property type="molecule type" value="Genomic_DNA"/>
</dbReference>
<reference evidence="2" key="1">
    <citation type="submission" date="2020-08" db="EMBL/GenBank/DDBJ databases">
        <title>Genome public.</title>
        <authorList>
            <person name="Liu C."/>
            <person name="Sun Q."/>
        </authorList>
    </citation>
    <scope>NUCLEOTIDE SEQUENCE</scope>
    <source>
        <strain evidence="2">BX21</strain>
    </source>
</reference>